<evidence type="ECO:0000313" key="2">
    <source>
        <dbReference type="Proteomes" id="UP000887575"/>
    </source>
</evidence>
<dbReference type="AlphaFoldDB" id="A0AAF3J8W2"/>
<reference evidence="3" key="1">
    <citation type="submission" date="2024-02" db="UniProtKB">
        <authorList>
            <consortium name="WormBaseParasite"/>
        </authorList>
    </citation>
    <scope>IDENTIFICATION</scope>
</reference>
<accession>A0AAF3J8W2</accession>
<feature type="transmembrane region" description="Helical" evidence="1">
    <location>
        <begin position="86"/>
        <end position="105"/>
    </location>
</feature>
<feature type="transmembrane region" description="Helical" evidence="1">
    <location>
        <begin position="125"/>
        <end position="149"/>
    </location>
</feature>
<keyword evidence="1" id="KW-0472">Membrane</keyword>
<sequence length="188" mass="21309">MFFTIVWSDSYKKTLFYKFGELLSAIILAIILQVLSHFLDVWNNGIPLDETLPDITEEFYQGAIRILFSSINVVKHAGKKVSRAEALLLIQMVANSICVIISWYVQTFLQAIVSLYFGPTTYWFITNFGATLHMIMFEFGIILIDAIFLQGKREKSKKKKGSQSVSAVSNTVSTKISNFSKTSKISRK</sequence>
<organism evidence="2 3">
    <name type="scientific">Mesorhabditis belari</name>
    <dbReference type="NCBI Taxonomy" id="2138241"/>
    <lineage>
        <taxon>Eukaryota</taxon>
        <taxon>Metazoa</taxon>
        <taxon>Ecdysozoa</taxon>
        <taxon>Nematoda</taxon>
        <taxon>Chromadorea</taxon>
        <taxon>Rhabditida</taxon>
        <taxon>Rhabditina</taxon>
        <taxon>Rhabditomorpha</taxon>
        <taxon>Rhabditoidea</taxon>
        <taxon>Rhabditidae</taxon>
        <taxon>Mesorhabditinae</taxon>
        <taxon>Mesorhabditis</taxon>
    </lineage>
</organism>
<proteinExistence type="predicted"/>
<dbReference type="WBParaSite" id="MBELARI_LOCUS372">
    <property type="protein sequence ID" value="MBELARI_LOCUS372"/>
    <property type="gene ID" value="MBELARI_LOCUS372"/>
</dbReference>
<feature type="transmembrane region" description="Helical" evidence="1">
    <location>
        <begin position="21"/>
        <end position="39"/>
    </location>
</feature>
<protein>
    <submittedName>
        <fullName evidence="3">Uncharacterized protein</fullName>
    </submittedName>
</protein>
<keyword evidence="2" id="KW-1185">Reference proteome</keyword>
<evidence type="ECO:0000313" key="3">
    <source>
        <dbReference type="WBParaSite" id="MBELARI_LOCUS372"/>
    </source>
</evidence>
<keyword evidence="1" id="KW-1133">Transmembrane helix</keyword>
<evidence type="ECO:0000256" key="1">
    <source>
        <dbReference type="SAM" id="Phobius"/>
    </source>
</evidence>
<keyword evidence="1" id="KW-0812">Transmembrane</keyword>
<dbReference type="Proteomes" id="UP000887575">
    <property type="component" value="Unassembled WGS sequence"/>
</dbReference>
<name>A0AAF3J8W2_9BILA</name>